<sequence length="544" mass="59865">MSYRYYLDHSTKQTTWEDPRIRSFPPPPPYPGDNFEKKEPQRQGSGPQPPWMSPYLGGRSVVYPTFAGYGVSVPPPQSMYATVLQDVTNMGSKGPSFVPPVQPMLGTSRIPVLQVQKYPISSQAPVSSFTPPPARHFIPTATAILTLQQSLRSQPPVAVSSAVSLPSEVAPVVSSSITTTTTQAPILPQQQSSVYERTSGTHLLQEDRTCYVPEERGSNARGSIPGLRSSMGEQSVGSPGVCRSSIERSFGSPKPGRDSPLYWSRTSSPRTTRSVSDVTRSFIGSPRPSEFRQSPRPSPHSPKIKLRLSMMSCAFLATQLIPFLHAFDQTLQFRTQLMSEFSVLTPTVVNMALQSGHFEEERARQILQQMDENEKKTQETLAMITPKLSKRSETPPVSVSRASPPRTRKEGRSVRPALQRPRVNMAWTNSATITTRSSSSDLDDEAFKSKICMEAKGPKVSFHSGPCDSLLLSDYLPWQGPNIDNLISEEKCIAKGPNLDLRRGPSILAKGPDPSKRKGPSGLARGSQYIQSLKKETSFSTKML</sequence>
<name>A0A5N5TPJ0_9CRUS</name>
<evidence type="ECO:0000313" key="3">
    <source>
        <dbReference type="EMBL" id="KAB7508093.1"/>
    </source>
</evidence>
<feature type="region of interest" description="Disordered" evidence="1">
    <location>
        <begin position="1"/>
        <end position="53"/>
    </location>
</feature>
<keyword evidence="4" id="KW-1185">Reference proteome</keyword>
<accession>A0A5N5TPJ0</accession>
<dbReference type="PROSITE" id="PS50020">
    <property type="entry name" value="WW_DOMAIN_2"/>
    <property type="match status" value="1"/>
</dbReference>
<proteinExistence type="predicted"/>
<feature type="compositionally biased region" description="Low complexity" evidence="1">
    <location>
        <begin position="264"/>
        <end position="281"/>
    </location>
</feature>
<evidence type="ECO:0000313" key="4">
    <source>
        <dbReference type="Proteomes" id="UP000326759"/>
    </source>
</evidence>
<dbReference type="Gene3D" id="2.20.70.10">
    <property type="match status" value="1"/>
</dbReference>
<dbReference type="CDD" id="cd00201">
    <property type="entry name" value="WW"/>
    <property type="match status" value="1"/>
</dbReference>
<dbReference type="AlphaFoldDB" id="A0A5N5TPJ0"/>
<feature type="region of interest" description="Disordered" evidence="1">
    <location>
        <begin position="503"/>
        <end position="527"/>
    </location>
</feature>
<protein>
    <recommendedName>
        <fullName evidence="2">WW domain-containing protein</fullName>
    </recommendedName>
</protein>
<dbReference type="Proteomes" id="UP000326759">
    <property type="component" value="Unassembled WGS sequence"/>
</dbReference>
<feature type="domain" description="WW" evidence="2">
    <location>
        <begin position="1"/>
        <end position="21"/>
    </location>
</feature>
<organism evidence="3 4">
    <name type="scientific">Armadillidium nasatum</name>
    <dbReference type="NCBI Taxonomy" id="96803"/>
    <lineage>
        <taxon>Eukaryota</taxon>
        <taxon>Metazoa</taxon>
        <taxon>Ecdysozoa</taxon>
        <taxon>Arthropoda</taxon>
        <taxon>Crustacea</taxon>
        <taxon>Multicrustacea</taxon>
        <taxon>Malacostraca</taxon>
        <taxon>Eumalacostraca</taxon>
        <taxon>Peracarida</taxon>
        <taxon>Isopoda</taxon>
        <taxon>Oniscidea</taxon>
        <taxon>Crinocheta</taxon>
        <taxon>Armadillidiidae</taxon>
        <taxon>Armadillidium</taxon>
    </lineage>
</organism>
<dbReference type="EMBL" id="SEYY01000068">
    <property type="protein sequence ID" value="KAB7508093.1"/>
    <property type="molecule type" value="Genomic_DNA"/>
</dbReference>
<evidence type="ECO:0000256" key="1">
    <source>
        <dbReference type="SAM" id="MobiDB-lite"/>
    </source>
</evidence>
<feature type="compositionally biased region" description="Basic and acidic residues" evidence="1">
    <location>
        <begin position="1"/>
        <end position="21"/>
    </location>
</feature>
<evidence type="ECO:0000259" key="2">
    <source>
        <dbReference type="PROSITE" id="PS50020"/>
    </source>
</evidence>
<feature type="region of interest" description="Disordered" evidence="1">
    <location>
        <begin position="384"/>
        <end position="418"/>
    </location>
</feature>
<gene>
    <name evidence="3" type="ORF">Anas_04058</name>
</gene>
<feature type="compositionally biased region" description="Low complexity" evidence="1">
    <location>
        <begin position="394"/>
        <end position="405"/>
    </location>
</feature>
<reference evidence="3 4" key="1">
    <citation type="journal article" date="2019" name="PLoS Biol.">
        <title>Sex chromosomes control vertical transmission of feminizing Wolbachia symbionts in an isopod.</title>
        <authorList>
            <person name="Becking T."/>
            <person name="Chebbi M.A."/>
            <person name="Giraud I."/>
            <person name="Moumen B."/>
            <person name="Laverre T."/>
            <person name="Caubet Y."/>
            <person name="Peccoud J."/>
            <person name="Gilbert C."/>
            <person name="Cordaux R."/>
        </authorList>
    </citation>
    <scope>NUCLEOTIDE SEQUENCE [LARGE SCALE GENOMIC DNA]</scope>
    <source>
        <strain evidence="3">ANa2</strain>
        <tissue evidence="3">Whole body excluding digestive tract and cuticle</tissue>
    </source>
</reference>
<dbReference type="OrthoDB" id="3045089at2759"/>
<comment type="caution">
    <text evidence="3">The sequence shown here is derived from an EMBL/GenBank/DDBJ whole genome shotgun (WGS) entry which is preliminary data.</text>
</comment>
<feature type="region of interest" description="Disordered" evidence="1">
    <location>
        <begin position="215"/>
        <end position="301"/>
    </location>
</feature>
<dbReference type="InterPro" id="IPR001202">
    <property type="entry name" value="WW_dom"/>
</dbReference>